<evidence type="ECO:0000256" key="5">
    <source>
        <dbReference type="ARBA" id="ARBA00023136"/>
    </source>
</evidence>
<dbReference type="InterPro" id="IPR035516">
    <property type="entry name" value="Gyrase/topoIV_suA_C"/>
</dbReference>
<dbReference type="PANTHER" id="PTHR43493">
    <property type="entry name" value="DNA GYRASE/TOPOISOMERASE SUBUNIT A"/>
    <property type="match status" value="1"/>
</dbReference>
<dbReference type="SUPFAM" id="SSF101904">
    <property type="entry name" value="GyrA/ParC C-terminal domain-like"/>
    <property type="match status" value="1"/>
</dbReference>
<evidence type="ECO:0000256" key="8">
    <source>
        <dbReference type="PROSITE-ProRule" id="PRU01384"/>
    </source>
</evidence>
<keyword evidence="4 7" id="KW-0238">DNA-binding</keyword>
<dbReference type="GO" id="GO:0007059">
    <property type="term" value="P:chromosome segregation"/>
    <property type="evidence" value="ECO:0007669"/>
    <property type="project" value="UniProtKB-UniRule"/>
</dbReference>
<dbReference type="PROSITE" id="PS52040">
    <property type="entry name" value="TOPO_IIA"/>
    <property type="match status" value="1"/>
</dbReference>
<dbReference type="GO" id="GO:0005524">
    <property type="term" value="F:ATP binding"/>
    <property type="evidence" value="ECO:0007669"/>
    <property type="project" value="InterPro"/>
</dbReference>
<dbReference type="InterPro" id="IPR002205">
    <property type="entry name" value="Topo_IIA_dom_A"/>
</dbReference>
<feature type="site" description="Interaction with DNA" evidence="7">
    <location>
        <position position="83"/>
    </location>
</feature>
<dbReference type="GO" id="GO:0009330">
    <property type="term" value="C:DNA topoisomerase type II (double strand cut, ATP-hydrolyzing) complex"/>
    <property type="evidence" value="ECO:0007669"/>
    <property type="project" value="TreeGrafter"/>
</dbReference>
<dbReference type="InterPro" id="IPR005742">
    <property type="entry name" value="TopoIV_A_Gneg"/>
</dbReference>
<comment type="similarity">
    <text evidence="7">Belongs to the type II topoisomerase GyrA/ParC subunit family. ParC type 1 subfamily.</text>
</comment>
<dbReference type="Gene3D" id="3.30.1360.40">
    <property type="match status" value="1"/>
</dbReference>
<feature type="site" description="Interaction with DNA" evidence="7">
    <location>
        <position position="47"/>
    </location>
</feature>
<comment type="subcellular location">
    <subcellularLocation>
        <location evidence="7">Cell membrane</location>
        <topology evidence="7">Peripheral membrane protein</topology>
    </subcellularLocation>
</comment>
<dbReference type="GO" id="GO:0003677">
    <property type="term" value="F:DNA binding"/>
    <property type="evidence" value="ECO:0007669"/>
    <property type="project" value="UniProtKB-UniRule"/>
</dbReference>
<organism evidence="11 12">
    <name type="scientific">Candidatus Devosia phytovorans</name>
    <dbReference type="NCBI Taxonomy" id="3121372"/>
    <lineage>
        <taxon>Bacteria</taxon>
        <taxon>Pseudomonadati</taxon>
        <taxon>Pseudomonadota</taxon>
        <taxon>Alphaproteobacteria</taxon>
        <taxon>Hyphomicrobiales</taxon>
        <taxon>Devosiaceae</taxon>
        <taxon>Devosia</taxon>
    </lineage>
</organism>
<dbReference type="EC" id="5.6.2.2" evidence="7"/>
<dbReference type="NCBIfam" id="NF004044">
    <property type="entry name" value="PRK05561.1"/>
    <property type="match status" value="1"/>
</dbReference>
<evidence type="ECO:0000256" key="3">
    <source>
        <dbReference type="ARBA" id="ARBA00023029"/>
    </source>
</evidence>
<dbReference type="GO" id="GO:0003918">
    <property type="term" value="F:DNA topoisomerase type II (double strand cut, ATP-hydrolyzing) activity"/>
    <property type="evidence" value="ECO:0007669"/>
    <property type="project" value="UniProtKB-UniRule"/>
</dbReference>
<comment type="catalytic activity">
    <reaction evidence="1 7 8">
        <text>ATP-dependent breakage, passage and rejoining of double-stranded DNA.</text>
        <dbReference type="EC" id="5.6.2.2"/>
    </reaction>
</comment>
<dbReference type="Proteomes" id="UP001217476">
    <property type="component" value="Chromosome"/>
</dbReference>
<evidence type="ECO:0000256" key="6">
    <source>
        <dbReference type="ARBA" id="ARBA00023235"/>
    </source>
</evidence>
<comment type="function">
    <text evidence="7">Topoisomerase IV is essential for chromosome segregation. It relaxes supercoiled DNA. Performs the decatenation events required during the replication of a circular DNA molecule.</text>
</comment>
<dbReference type="GO" id="GO:0005694">
    <property type="term" value="C:chromosome"/>
    <property type="evidence" value="ECO:0007669"/>
    <property type="project" value="InterPro"/>
</dbReference>
<dbReference type="NCBIfam" id="TIGR01062">
    <property type="entry name" value="parC_Gneg"/>
    <property type="match status" value="1"/>
</dbReference>
<evidence type="ECO:0000313" key="11">
    <source>
        <dbReference type="EMBL" id="WEK06503.1"/>
    </source>
</evidence>
<reference evidence="11" key="1">
    <citation type="submission" date="2023-03" db="EMBL/GenBank/DDBJ databases">
        <title>Andean soil-derived lignocellulolytic bacterial consortium as a source of novel taxa and putative plastic-active enzymes.</title>
        <authorList>
            <person name="Diaz-Garcia L."/>
            <person name="Chuvochina M."/>
            <person name="Feuerriegel G."/>
            <person name="Bunk B."/>
            <person name="Sproer C."/>
            <person name="Streit W.R."/>
            <person name="Rodriguez L.M."/>
            <person name="Overmann J."/>
            <person name="Jimenez D.J."/>
        </authorList>
    </citation>
    <scope>NUCLEOTIDE SEQUENCE</scope>
    <source>
        <strain evidence="11">MAG 4196</strain>
    </source>
</reference>
<evidence type="ECO:0000256" key="7">
    <source>
        <dbReference type="HAMAP-Rule" id="MF_00936"/>
    </source>
</evidence>
<dbReference type="InterPro" id="IPR013760">
    <property type="entry name" value="Topo_IIA-like_dom_sf"/>
</dbReference>
<dbReference type="GO" id="GO:0019897">
    <property type="term" value="C:extrinsic component of plasma membrane"/>
    <property type="evidence" value="ECO:0007669"/>
    <property type="project" value="UniProtKB-UniRule"/>
</dbReference>
<dbReference type="InterPro" id="IPR013757">
    <property type="entry name" value="Topo_IIA_A_a_sf"/>
</dbReference>
<evidence type="ECO:0000256" key="1">
    <source>
        <dbReference type="ARBA" id="ARBA00000185"/>
    </source>
</evidence>
<keyword evidence="2 7" id="KW-1003">Cell membrane</keyword>
<feature type="active site" description="O-(5'-phospho-DNA)-tyrosine intermediate" evidence="7 8">
    <location>
        <position position="127"/>
    </location>
</feature>
<dbReference type="GO" id="GO:0006265">
    <property type="term" value="P:DNA topological change"/>
    <property type="evidence" value="ECO:0007669"/>
    <property type="project" value="UniProtKB-UniRule"/>
</dbReference>
<dbReference type="GO" id="GO:0005737">
    <property type="term" value="C:cytoplasm"/>
    <property type="evidence" value="ECO:0007669"/>
    <property type="project" value="TreeGrafter"/>
</dbReference>
<dbReference type="CDD" id="cd00187">
    <property type="entry name" value="TOP4c"/>
    <property type="match status" value="1"/>
</dbReference>
<evidence type="ECO:0000313" key="12">
    <source>
        <dbReference type="Proteomes" id="UP001217476"/>
    </source>
</evidence>
<comment type="subunit">
    <text evidence="7">Heterotetramer composed of ParC and ParE.</text>
</comment>
<feature type="domain" description="Topo IIA-type catalytic" evidence="10">
    <location>
        <begin position="39"/>
        <end position="526"/>
    </location>
</feature>
<accession>A0AAJ6B3J2</accession>
<protein>
    <recommendedName>
        <fullName evidence="7">DNA topoisomerase 4 subunit A</fullName>
        <ecNumber evidence="7">5.6.2.2</ecNumber>
    </recommendedName>
    <alternativeName>
        <fullName evidence="7">Topoisomerase IV subunit A</fullName>
    </alternativeName>
</protein>
<dbReference type="InterPro" id="IPR013758">
    <property type="entry name" value="Topo_IIA_A/C_ab"/>
</dbReference>
<dbReference type="InterPro" id="IPR006691">
    <property type="entry name" value="GyrA/parC_rep"/>
</dbReference>
<dbReference type="EMBL" id="CP119312">
    <property type="protein sequence ID" value="WEK06503.1"/>
    <property type="molecule type" value="Genomic_DNA"/>
</dbReference>
<dbReference type="PANTHER" id="PTHR43493:SF1">
    <property type="entry name" value="DNA TOPOISOMERASE 4 SUBUNIT A"/>
    <property type="match status" value="1"/>
</dbReference>
<dbReference type="FunFam" id="1.10.268.10:FF:000001">
    <property type="entry name" value="DNA gyrase subunit A"/>
    <property type="match status" value="1"/>
</dbReference>
<dbReference type="AlphaFoldDB" id="A0AAJ6B3J2"/>
<keyword evidence="5 7" id="KW-0472">Membrane</keyword>
<dbReference type="SUPFAM" id="SSF56719">
    <property type="entry name" value="Type II DNA topoisomerase"/>
    <property type="match status" value="1"/>
</dbReference>
<feature type="site" description="Transition state stabilizer" evidence="7">
    <location>
        <position position="126"/>
    </location>
</feature>
<dbReference type="InterPro" id="IPR050220">
    <property type="entry name" value="Type_II_DNA_Topoisomerases"/>
</dbReference>
<keyword evidence="6 7" id="KW-0413">Isomerase</keyword>
<keyword evidence="3 7" id="KW-0799">Topoisomerase</keyword>
<evidence type="ECO:0000256" key="9">
    <source>
        <dbReference type="SAM" id="MobiDB-lite"/>
    </source>
</evidence>
<proteinExistence type="inferred from homology"/>
<dbReference type="Gene3D" id="1.10.268.10">
    <property type="entry name" value="Topoisomerase, domain 3"/>
    <property type="match status" value="1"/>
</dbReference>
<dbReference type="Pfam" id="PF00521">
    <property type="entry name" value="DNA_topoisoIV"/>
    <property type="match status" value="1"/>
</dbReference>
<dbReference type="Pfam" id="PF03989">
    <property type="entry name" value="DNA_gyraseA_C"/>
    <property type="match status" value="2"/>
</dbReference>
<gene>
    <name evidence="7 11" type="primary">parC</name>
    <name evidence="11" type="ORF">P0Y65_09755</name>
</gene>
<evidence type="ECO:0000256" key="2">
    <source>
        <dbReference type="ARBA" id="ARBA00022475"/>
    </source>
</evidence>
<evidence type="ECO:0000259" key="10">
    <source>
        <dbReference type="PROSITE" id="PS52040"/>
    </source>
</evidence>
<sequence length="772" mass="85445">MSDSDTLPPADDQRVVDLKQAIEERYLSYALSTITQRALPDVRDGLKPVHRRIIHAMRLLKLDPGQGYKKSARIVGDVIGKFHPHGDASIYDALVRLAQDFALRYPLVDGQGNFGNIDGDSAAAMRYTESRMTDVATRLLEGIGENAIDFKPTYDGEDEEPVVLPSNFPNLLANGSTGIAVGMATSIPPHNVVELCNAALKIIQQPDIAVSELLHRLPEGVTRETDVPSMDDLIRGPDFPTGGIMVESASSIAHSYQTGRGSFRVRAKWEIEESARGVYLIVVTQIPYGIQKSRLVEKIAELLLAKKLPLLKDVRDESSDDIRLVLEPRARTVDAVILMEQLFKTTDLETRFPLNLNVLDKGAVPKVMSLAQAIKAWLEHRKEVLVRRSTHRLEQIAHRLEVLAGYIIAYLNLDEVIRIIREEDDAKASLMATFELTDVQAEAILNMRLRSLRKLEEIELRKEHADLTEEQGQLNALLASDKRQWGNISKEIEALKKAYPFFNADGTPHALGARRTILGSASNADLTEVTEAFIEREPITVILSEKGWIRAPRGHAVEVNDDKGFKAGDRLKLSIKCETTDKLLMLTTGGKVYTLAGDKLPGGRGQGEPVRIMVDIEEGQDIVDIFVYKPGSKRIIASTTGYGFIVGEDDMIANTRKGKQILNVTAPAEAALLVPLNGDRVAIIGQNRKLLVFPLSQLAEMGRGKGVRLQRYKDGGISDLKTFYAADGLTWQDSSGRTYSKPMEELTDWLGDRATAGRQPPNGFPRNNRFVG</sequence>
<feature type="region of interest" description="Disordered" evidence="9">
    <location>
        <begin position="753"/>
        <end position="772"/>
    </location>
</feature>
<dbReference type="HAMAP" id="MF_00936">
    <property type="entry name" value="ParC_type1"/>
    <property type="match status" value="1"/>
</dbReference>
<name>A0AAJ6B3J2_9HYPH</name>
<dbReference type="SMART" id="SM00434">
    <property type="entry name" value="TOP4c"/>
    <property type="match status" value="1"/>
</dbReference>
<dbReference type="Gene3D" id="3.90.199.10">
    <property type="entry name" value="Topoisomerase II, domain 5"/>
    <property type="match status" value="1"/>
</dbReference>
<dbReference type="Gene3D" id="2.120.10.90">
    <property type="entry name" value="DNA gyrase/topoisomerase IV, subunit A, C-terminal"/>
    <property type="match status" value="1"/>
</dbReference>
<feature type="site" description="Interaction with DNA" evidence="7">
    <location>
        <position position="85"/>
    </location>
</feature>
<evidence type="ECO:0000256" key="4">
    <source>
        <dbReference type="ARBA" id="ARBA00023125"/>
    </source>
</evidence>